<accession>A0A9X2G8Z6</accession>
<name>A0A9X2G8Z6_9ACTN</name>
<organism evidence="1 2">
    <name type="scientific">Nonomuraea thailandensis</name>
    <dbReference type="NCBI Taxonomy" id="1188745"/>
    <lineage>
        <taxon>Bacteria</taxon>
        <taxon>Bacillati</taxon>
        <taxon>Actinomycetota</taxon>
        <taxon>Actinomycetes</taxon>
        <taxon>Streptosporangiales</taxon>
        <taxon>Streptosporangiaceae</taxon>
        <taxon>Nonomuraea</taxon>
    </lineage>
</organism>
<gene>
    <name evidence="1" type="ORF">HD597_000267</name>
</gene>
<evidence type="ECO:0000313" key="1">
    <source>
        <dbReference type="EMBL" id="MCP2353247.1"/>
    </source>
</evidence>
<protein>
    <submittedName>
        <fullName evidence="1">Uncharacterized protein</fullName>
    </submittedName>
</protein>
<evidence type="ECO:0000313" key="2">
    <source>
        <dbReference type="Proteomes" id="UP001139648"/>
    </source>
</evidence>
<reference evidence="1" key="1">
    <citation type="submission" date="2022-06" db="EMBL/GenBank/DDBJ databases">
        <title>Sequencing the genomes of 1000 actinobacteria strains.</title>
        <authorList>
            <person name="Klenk H.-P."/>
        </authorList>
    </citation>
    <scope>NUCLEOTIDE SEQUENCE</scope>
    <source>
        <strain evidence="1">DSM 46694</strain>
    </source>
</reference>
<sequence>MSPTTLSEEDLLFDLDLELEPSDGQHDNTIYASGGGGVVCTTNVTWTCCCTWGTSCVSKNGYTCATYYCKD</sequence>
<proteinExistence type="predicted"/>
<dbReference type="AlphaFoldDB" id="A0A9X2G8Z6"/>
<dbReference type="RefSeq" id="WP_253739703.1">
    <property type="nucleotide sequence ID" value="NZ_BAABKA010000052.1"/>
</dbReference>
<keyword evidence="2" id="KW-1185">Reference proteome</keyword>
<dbReference type="Proteomes" id="UP001139648">
    <property type="component" value="Unassembled WGS sequence"/>
</dbReference>
<dbReference type="EMBL" id="JAMZEB010000001">
    <property type="protein sequence ID" value="MCP2353247.1"/>
    <property type="molecule type" value="Genomic_DNA"/>
</dbReference>
<comment type="caution">
    <text evidence="1">The sequence shown here is derived from an EMBL/GenBank/DDBJ whole genome shotgun (WGS) entry which is preliminary data.</text>
</comment>